<gene>
    <name evidence="1" type="primary">9</name>
    <name evidence="1" type="ORF">SEA_DROOGSARMY_9</name>
</gene>
<dbReference type="RefSeq" id="YP_010061963.1">
    <property type="nucleotide sequence ID" value="NC_054789.1"/>
</dbReference>
<dbReference type="KEGG" id="vg:64871596"/>
<evidence type="ECO:0000313" key="2">
    <source>
        <dbReference type="Proteomes" id="UP000509248"/>
    </source>
</evidence>
<proteinExistence type="predicted"/>
<dbReference type="GeneID" id="64871596"/>
<name>A0A6N0A3S8_9CAUD</name>
<sequence>MARRTFRGNSYSENGWPYVDQGSCTWVLVPGSNDVWLQIQNGAPLQVLRAFAADFNAYVEPLRDADSACWTQDNSVDTSNHPGGTGMDLNWNGPPEAPAFRYEISEAKAYPGDKARKLRELLDWYEGTVFCGGFWDIRDWMHFQMGGNTYDRAHDRTAGWVDQFIARKIRADGFSTFKRGGSGGHVELSKKDSYAMAAITVGNELGITPKGQKIAITTQLVETNRTMYANRNVPESLNFPHDAVGADHDSTGLYQQRQAWGPLSVTMDPIGSSRLFYLGGRAGQRGLTAFPYNTDARTPGGWAQAVQVSAFPDRYDERYAEATDIYNRLSLIGEDDPLADPAIIKKINEIHACLFNKTESTSDLATPGEGAIWQLHEKIHNLDGMVHPIHAERRARAGDLGELHRIVVAASGNGKKRDAVTVGVYQSILASIENDVPEVLLRYKQVRGIA</sequence>
<dbReference type="EMBL" id="MT553337">
    <property type="protein sequence ID" value="QKO02405.1"/>
    <property type="molecule type" value="Genomic_DNA"/>
</dbReference>
<dbReference type="Proteomes" id="UP000509248">
    <property type="component" value="Segment"/>
</dbReference>
<evidence type="ECO:0000313" key="1">
    <source>
        <dbReference type="EMBL" id="QKO02405.1"/>
    </source>
</evidence>
<reference evidence="1 2" key="1">
    <citation type="submission" date="2020-06" db="EMBL/GenBank/DDBJ databases">
        <authorList>
            <person name="Fast K.M."/>
            <person name="Johnson K."/>
            <person name="Mayfield K.N."/>
            <person name="Stephens L.A."/>
            <person name="Reid T.H."/>
            <person name="Ryan E.D."/>
            <person name="Keener T.W."/>
            <person name="Sandel M.W."/>
            <person name="Garlena R.A."/>
            <person name="Russell D.A."/>
            <person name="Pope W.H."/>
            <person name="Jacobs-Sera D."/>
            <person name="Hatfull G.F."/>
        </authorList>
    </citation>
    <scope>NUCLEOTIDE SEQUENCE [LARGE SCALE GENOMIC DNA]</scope>
</reference>
<keyword evidence="2" id="KW-1185">Reference proteome</keyword>
<organism evidence="1 2">
    <name type="scientific">Mycobacterium phage DroogsArmy</name>
    <dbReference type="NCBI Taxonomy" id="2744011"/>
    <lineage>
        <taxon>Viruses</taxon>
        <taxon>Duplodnaviria</taxon>
        <taxon>Heunggongvirae</taxon>
        <taxon>Uroviricota</taxon>
        <taxon>Caudoviricetes</taxon>
        <taxon>Timshelvirus</taxon>
        <taxon>Timshelvirus droogsarmy</taxon>
    </lineage>
</organism>
<protein>
    <submittedName>
        <fullName evidence="1">Lysin A</fullName>
    </submittedName>
</protein>
<accession>A0A6N0A3S8</accession>